<comment type="caution">
    <text evidence="14">The sequence shown here is derived from an EMBL/GenBank/DDBJ whole genome shotgun (WGS) entry which is preliminary data.</text>
</comment>
<evidence type="ECO:0000256" key="9">
    <source>
        <dbReference type="ARBA" id="ARBA00023014"/>
    </source>
</evidence>
<comment type="similarity">
    <text evidence="1">Belongs to the PyrK family.</text>
</comment>
<dbReference type="Gene3D" id="2.10.240.10">
    <property type="entry name" value="Dihydroorotate dehydrogenase, electron transfer subunit"/>
    <property type="match status" value="1"/>
</dbReference>
<feature type="binding site" evidence="11">
    <location>
        <begin position="70"/>
        <end position="71"/>
    </location>
    <ligand>
        <name>FAD</name>
        <dbReference type="ChEBI" id="CHEBI:57692"/>
    </ligand>
</feature>
<evidence type="ECO:0000256" key="2">
    <source>
        <dbReference type="ARBA" id="ARBA00022448"/>
    </source>
</evidence>
<keyword evidence="2" id="KW-0813">Transport</keyword>
<comment type="cofactor">
    <cofactor evidence="12">
        <name>[2Fe-2S] cluster</name>
        <dbReference type="ChEBI" id="CHEBI:190135"/>
    </cofactor>
    <text evidence="12">Binds 1 [2Fe-2S] cluster per subunit.</text>
</comment>
<dbReference type="InterPro" id="IPR012165">
    <property type="entry name" value="Cyt_c3_hydrogenase_gsu"/>
</dbReference>
<keyword evidence="9 12" id="KW-0411">Iron-sulfur</keyword>
<evidence type="ECO:0000313" key="14">
    <source>
        <dbReference type="EMBL" id="RIA64777.1"/>
    </source>
</evidence>
<dbReference type="InParanoid" id="A0A397R011"/>
<gene>
    <name evidence="14" type="ORF">EI71_01906</name>
</gene>
<dbReference type="GO" id="GO:0016491">
    <property type="term" value="F:oxidoreductase activity"/>
    <property type="evidence" value="ECO:0007669"/>
    <property type="project" value="InterPro"/>
</dbReference>
<evidence type="ECO:0000256" key="11">
    <source>
        <dbReference type="PIRSR" id="PIRSR006816-1"/>
    </source>
</evidence>
<dbReference type="GO" id="GO:0006221">
    <property type="term" value="P:pyrimidine nucleotide biosynthetic process"/>
    <property type="evidence" value="ECO:0007669"/>
    <property type="project" value="InterPro"/>
</dbReference>
<dbReference type="GO" id="GO:0050660">
    <property type="term" value="F:flavin adenine dinucleotide binding"/>
    <property type="evidence" value="ECO:0007669"/>
    <property type="project" value="InterPro"/>
</dbReference>
<organism evidence="14 15">
    <name type="scientific">Anaeroplasma bactoclasticum</name>
    <dbReference type="NCBI Taxonomy" id="2088"/>
    <lineage>
        <taxon>Bacteria</taxon>
        <taxon>Bacillati</taxon>
        <taxon>Mycoplasmatota</taxon>
        <taxon>Mollicutes</taxon>
        <taxon>Anaeroplasmatales</taxon>
        <taxon>Anaeroplasmataceae</taxon>
        <taxon>Anaeroplasma</taxon>
    </lineage>
</organism>
<dbReference type="Pfam" id="PF00175">
    <property type="entry name" value="NAD_binding_1"/>
    <property type="match status" value="1"/>
</dbReference>
<dbReference type="GO" id="GO:0046872">
    <property type="term" value="F:metal ion binding"/>
    <property type="evidence" value="ECO:0007669"/>
    <property type="project" value="UniProtKB-KW"/>
</dbReference>
<dbReference type="CDD" id="cd06218">
    <property type="entry name" value="DHOD_e_trans"/>
    <property type="match status" value="1"/>
</dbReference>
<evidence type="ECO:0000256" key="10">
    <source>
        <dbReference type="ARBA" id="ARBA00034078"/>
    </source>
</evidence>
<dbReference type="PROSITE" id="PS51384">
    <property type="entry name" value="FAD_FR"/>
    <property type="match status" value="1"/>
</dbReference>
<comment type="cofactor">
    <cofactor evidence="10">
        <name>[2Fe-2S] cluster</name>
        <dbReference type="ChEBI" id="CHEBI:190135"/>
    </cofactor>
</comment>
<dbReference type="PANTHER" id="PTHR43513:SF3">
    <property type="entry name" value="DIHYDROOROTATE DEHYDROGENASE B (NAD(+)), ELECTRON TRANSFER SUBUNIT-RELATED"/>
    <property type="match status" value="1"/>
</dbReference>
<dbReference type="InterPro" id="IPR017927">
    <property type="entry name" value="FAD-bd_FR_type"/>
</dbReference>
<feature type="binding site" evidence="11">
    <location>
        <begin position="48"/>
        <end position="51"/>
    </location>
    <ligand>
        <name>FAD</name>
        <dbReference type="ChEBI" id="CHEBI:57692"/>
    </ligand>
</feature>
<evidence type="ECO:0000256" key="3">
    <source>
        <dbReference type="ARBA" id="ARBA00022630"/>
    </source>
</evidence>
<dbReference type="Gene3D" id="3.40.50.80">
    <property type="entry name" value="Nucleotide-binding domain of ferredoxin-NADP reductase (FNR) module"/>
    <property type="match status" value="1"/>
</dbReference>
<evidence type="ECO:0000259" key="13">
    <source>
        <dbReference type="PROSITE" id="PS51384"/>
    </source>
</evidence>
<feature type="domain" description="FAD-binding FR-type" evidence="13">
    <location>
        <begin position="1"/>
        <end position="96"/>
    </location>
</feature>
<dbReference type="Proteomes" id="UP000266506">
    <property type="component" value="Unassembled WGS sequence"/>
</dbReference>
<dbReference type="AlphaFoldDB" id="A0A397R011"/>
<dbReference type="SUPFAM" id="SSF63380">
    <property type="entry name" value="Riboflavin synthase domain-like"/>
    <property type="match status" value="1"/>
</dbReference>
<dbReference type="RefSeq" id="WP_119016963.1">
    <property type="nucleotide sequence ID" value="NZ_QXEV01000039.1"/>
</dbReference>
<evidence type="ECO:0000256" key="8">
    <source>
        <dbReference type="ARBA" id="ARBA00023004"/>
    </source>
</evidence>
<dbReference type="OrthoDB" id="9789468at2"/>
<comment type="cofactor">
    <cofactor evidence="11">
        <name>FAD</name>
        <dbReference type="ChEBI" id="CHEBI:57692"/>
    </cofactor>
    <text evidence="11">Binds 1 FAD per subunit.</text>
</comment>
<evidence type="ECO:0000256" key="1">
    <source>
        <dbReference type="ARBA" id="ARBA00006422"/>
    </source>
</evidence>
<dbReference type="InterPro" id="IPR037117">
    <property type="entry name" value="Dihydroorotate_DH_ele_sf"/>
</dbReference>
<keyword evidence="6 11" id="KW-0274">FAD</keyword>
<name>A0A397R011_9MOLU</name>
<dbReference type="SUPFAM" id="SSF52343">
    <property type="entry name" value="Ferredoxin reductase-like, C-terminal NADP-linked domain"/>
    <property type="match status" value="1"/>
</dbReference>
<dbReference type="InterPro" id="IPR001433">
    <property type="entry name" value="OxRdtase_FAD/NAD-bd"/>
</dbReference>
<dbReference type="EMBL" id="QXEV01000039">
    <property type="protein sequence ID" value="RIA64777.1"/>
    <property type="molecule type" value="Genomic_DNA"/>
</dbReference>
<feature type="binding site" evidence="12">
    <location>
        <position position="229"/>
    </location>
    <ligand>
        <name>[2Fe-2S] cluster</name>
        <dbReference type="ChEBI" id="CHEBI:190135"/>
    </ligand>
</feature>
<sequence>MKNVMLKIAGNVKVGKDLYLMRLEGDVSEIKNPGEFINILLPGHYLRRPISVCDFDESHVDILFKILGHGTKDMSEFKVGDMLDCLIGLGNGFTLYNDKKPLLIGGGIGIAPLIGLAKRFNEMGIKPDLVYGARSKDDLVLLDVLNELCNVTLCTDDGSVGYHGNVVDCINKNNISFDYYYSCGPYRMLEAVAKSFKDGVVSMEARMGCGFGACMGCSIKTTNGPKRVCKEGPVFIGSEVEF</sequence>
<keyword evidence="3 11" id="KW-0285">Flavoprotein</keyword>
<feature type="binding site" evidence="12">
    <location>
        <position position="209"/>
    </location>
    <ligand>
        <name>[2Fe-2S] cluster</name>
        <dbReference type="ChEBI" id="CHEBI:190135"/>
    </ligand>
</feature>
<proteinExistence type="inferred from homology"/>
<feature type="binding site" evidence="12">
    <location>
        <position position="214"/>
    </location>
    <ligand>
        <name>[2Fe-2S] cluster</name>
        <dbReference type="ChEBI" id="CHEBI:190135"/>
    </ligand>
</feature>
<protein>
    <submittedName>
        <fullName evidence="14">Dihydroorotate dehydrogenase electron transfer subunit</fullName>
    </submittedName>
</protein>
<evidence type="ECO:0000256" key="6">
    <source>
        <dbReference type="ARBA" id="ARBA00022827"/>
    </source>
</evidence>
<keyword evidence="5 12" id="KW-0479">Metal-binding</keyword>
<accession>A0A397R011</accession>
<dbReference type="InterPro" id="IPR039261">
    <property type="entry name" value="FNR_nucleotide-bd"/>
</dbReference>
<dbReference type="PIRSF" id="PIRSF006816">
    <property type="entry name" value="Cyc3_hyd_g"/>
    <property type="match status" value="1"/>
</dbReference>
<dbReference type="InterPro" id="IPR017938">
    <property type="entry name" value="Riboflavin_synthase-like_b-brl"/>
</dbReference>
<evidence type="ECO:0000256" key="12">
    <source>
        <dbReference type="PIRSR" id="PIRSR006816-2"/>
    </source>
</evidence>
<dbReference type="PRINTS" id="PR00409">
    <property type="entry name" value="PHDIOXRDTASE"/>
</dbReference>
<dbReference type="FunCoup" id="A0A397R011">
    <property type="interactions" value="214"/>
</dbReference>
<keyword evidence="4 12" id="KW-0001">2Fe-2S</keyword>
<dbReference type="InterPro" id="IPR050353">
    <property type="entry name" value="PyrK_electron_transfer"/>
</dbReference>
<dbReference type="PANTHER" id="PTHR43513">
    <property type="entry name" value="DIHYDROOROTATE DEHYDROGENASE B (NAD(+)), ELECTRON TRANSFER SUBUNIT"/>
    <property type="match status" value="1"/>
</dbReference>
<feature type="binding site" evidence="12">
    <location>
        <position position="217"/>
    </location>
    <ligand>
        <name>[2Fe-2S] cluster</name>
        <dbReference type="ChEBI" id="CHEBI:190135"/>
    </ligand>
</feature>
<dbReference type="Gene3D" id="2.40.30.10">
    <property type="entry name" value="Translation factors"/>
    <property type="match status" value="1"/>
</dbReference>
<evidence type="ECO:0000313" key="15">
    <source>
        <dbReference type="Proteomes" id="UP000266506"/>
    </source>
</evidence>
<dbReference type="Pfam" id="PF10418">
    <property type="entry name" value="DHODB_Fe-S_bind"/>
    <property type="match status" value="1"/>
</dbReference>
<keyword evidence="8 12" id="KW-0408">Iron</keyword>
<keyword evidence="7" id="KW-0249">Electron transport</keyword>
<evidence type="ECO:0000256" key="4">
    <source>
        <dbReference type="ARBA" id="ARBA00022714"/>
    </source>
</evidence>
<dbReference type="GO" id="GO:0051537">
    <property type="term" value="F:2 iron, 2 sulfur cluster binding"/>
    <property type="evidence" value="ECO:0007669"/>
    <property type="project" value="UniProtKB-KW"/>
</dbReference>
<evidence type="ECO:0000256" key="5">
    <source>
        <dbReference type="ARBA" id="ARBA00022723"/>
    </source>
</evidence>
<dbReference type="InterPro" id="IPR019480">
    <property type="entry name" value="Dihydroorotate_DH_Fe-S-bd"/>
</dbReference>
<keyword evidence="15" id="KW-1185">Reference proteome</keyword>
<reference evidence="14 15" key="1">
    <citation type="submission" date="2018-08" db="EMBL/GenBank/DDBJ databases">
        <title>Genomic Encyclopedia of Archaeal and Bacterial Type Strains, Phase II (KMG-II): from individual species to whole genera.</title>
        <authorList>
            <person name="Goeker M."/>
        </authorList>
    </citation>
    <scope>NUCLEOTIDE SEQUENCE [LARGE SCALE GENOMIC DNA]</scope>
    <source>
        <strain evidence="14 15">ATCC 27112</strain>
    </source>
</reference>
<evidence type="ECO:0000256" key="7">
    <source>
        <dbReference type="ARBA" id="ARBA00022982"/>
    </source>
</evidence>